<name>A0A2A4HYP7_9SPHN</name>
<keyword evidence="2" id="KW-1133">Transmembrane helix</keyword>
<dbReference type="AlphaFoldDB" id="A0A2A4HYP7"/>
<evidence type="ECO:0000313" key="4">
    <source>
        <dbReference type="Proteomes" id="UP000218784"/>
    </source>
</evidence>
<evidence type="ECO:0000313" key="3">
    <source>
        <dbReference type="EMBL" id="PCG09161.1"/>
    </source>
</evidence>
<keyword evidence="2" id="KW-0472">Membrane</keyword>
<proteinExistence type="predicted"/>
<reference evidence="3 4" key="1">
    <citation type="submission" date="2017-09" db="EMBL/GenBank/DDBJ databases">
        <title>Sphingomonas ginsenosidimutans KACC 14949, whole genome shotgun sequence.</title>
        <authorList>
            <person name="Feng G."/>
            <person name="Zhu H."/>
        </authorList>
    </citation>
    <scope>NUCLEOTIDE SEQUENCE [LARGE SCALE GENOMIC DNA]</scope>
    <source>
        <strain evidence="3 4">KACC 14949</strain>
    </source>
</reference>
<evidence type="ECO:0000256" key="1">
    <source>
        <dbReference type="SAM" id="MobiDB-lite"/>
    </source>
</evidence>
<dbReference type="RefSeq" id="WP_096612033.1">
    <property type="nucleotide sequence ID" value="NZ_NWVD01000003.1"/>
</dbReference>
<keyword evidence="2" id="KW-0812">Transmembrane</keyword>
<dbReference type="Proteomes" id="UP000218784">
    <property type="component" value="Unassembled WGS sequence"/>
</dbReference>
<keyword evidence="4" id="KW-1185">Reference proteome</keyword>
<comment type="caution">
    <text evidence="3">The sequence shown here is derived from an EMBL/GenBank/DDBJ whole genome shotgun (WGS) entry which is preliminary data.</text>
</comment>
<gene>
    <name evidence="3" type="ORF">COA17_09765</name>
</gene>
<sequence length="315" mass="31861">MTDRSGFERSAPRPRFGPVLTIAIIGLLIGLGLMAYAVRNTPGFFRTSASTPAAAASGATPAPAGAPTAAAAGAPATATLSAEAATLALRESALAAQLANLEARAARIDSDSAAAAGRAGRAEAILTAFAARRAIERGVGLGYLEGELRERFGPTLPNDVNAVIRSARAPVTLEDLRNSLNAAAPTLLASRSDWWSGLGAELRNLVVIHKAGTPSPLPSDRLARARRMIETGNVEGALAEVQRLPGAAGAGSWTAAAQRWIDARRALDTLEAAAITGAIAPPRTAPIAAAPLPGAVPSPVPESGEAAPAESGGLF</sequence>
<protein>
    <submittedName>
        <fullName evidence="3">Uncharacterized protein</fullName>
    </submittedName>
</protein>
<evidence type="ECO:0000256" key="2">
    <source>
        <dbReference type="SAM" id="Phobius"/>
    </source>
</evidence>
<feature type="transmembrane region" description="Helical" evidence="2">
    <location>
        <begin position="20"/>
        <end position="38"/>
    </location>
</feature>
<feature type="region of interest" description="Disordered" evidence="1">
    <location>
        <begin position="296"/>
        <end position="315"/>
    </location>
</feature>
<organism evidence="3 4">
    <name type="scientific">Sphingomonas ginsenosidimutans</name>
    <dbReference type="NCBI Taxonomy" id="862134"/>
    <lineage>
        <taxon>Bacteria</taxon>
        <taxon>Pseudomonadati</taxon>
        <taxon>Pseudomonadota</taxon>
        <taxon>Alphaproteobacteria</taxon>
        <taxon>Sphingomonadales</taxon>
        <taxon>Sphingomonadaceae</taxon>
        <taxon>Sphingomonas</taxon>
    </lineage>
</organism>
<accession>A0A2A4HYP7</accession>
<dbReference type="EMBL" id="NWVD01000003">
    <property type="protein sequence ID" value="PCG09161.1"/>
    <property type="molecule type" value="Genomic_DNA"/>
</dbReference>